<proteinExistence type="predicted"/>
<evidence type="ECO:0000313" key="1">
    <source>
        <dbReference type="EMBL" id="VEL13527.1"/>
    </source>
</evidence>
<evidence type="ECO:0000313" key="2">
    <source>
        <dbReference type="Proteomes" id="UP000784294"/>
    </source>
</evidence>
<sequence length="142" mass="15572">MPNTKWWGPLVIFDGTDTCRGSFFSPLLDRSSRNLIDCHLELFKPLYQQEQGRKGTESVPLTPTGVASGPVITALESGHKEGLSSSPESGHNTIRYSSPENIGIRSMASWREGKCKSIPAGSCSRGTFSCFPLIFYRSTNVL</sequence>
<dbReference type="EMBL" id="CAAALY010018047">
    <property type="protein sequence ID" value="VEL13527.1"/>
    <property type="molecule type" value="Genomic_DNA"/>
</dbReference>
<reference evidence="1" key="1">
    <citation type="submission" date="2018-11" db="EMBL/GenBank/DDBJ databases">
        <authorList>
            <consortium name="Pathogen Informatics"/>
        </authorList>
    </citation>
    <scope>NUCLEOTIDE SEQUENCE</scope>
</reference>
<accession>A0A448WJV6</accession>
<dbReference type="Proteomes" id="UP000784294">
    <property type="component" value="Unassembled WGS sequence"/>
</dbReference>
<comment type="caution">
    <text evidence="1">The sequence shown here is derived from an EMBL/GenBank/DDBJ whole genome shotgun (WGS) entry which is preliminary data.</text>
</comment>
<organism evidence="1 2">
    <name type="scientific">Protopolystoma xenopodis</name>
    <dbReference type="NCBI Taxonomy" id="117903"/>
    <lineage>
        <taxon>Eukaryota</taxon>
        <taxon>Metazoa</taxon>
        <taxon>Spiralia</taxon>
        <taxon>Lophotrochozoa</taxon>
        <taxon>Platyhelminthes</taxon>
        <taxon>Monogenea</taxon>
        <taxon>Polyopisthocotylea</taxon>
        <taxon>Polystomatidea</taxon>
        <taxon>Polystomatidae</taxon>
        <taxon>Protopolystoma</taxon>
    </lineage>
</organism>
<protein>
    <submittedName>
        <fullName evidence="1">Uncharacterized protein</fullName>
    </submittedName>
</protein>
<name>A0A448WJV6_9PLAT</name>
<gene>
    <name evidence="1" type="ORF">PXEA_LOCUS6967</name>
</gene>
<dbReference type="AlphaFoldDB" id="A0A448WJV6"/>
<keyword evidence="2" id="KW-1185">Reference proteome</keyword>